<comment type="caution">
    <text evidence="1">The sequence shown here is derived from an EMBL/GenBank/DDBJ whole genome shotgun (WGS) entry which is preliminary data.</text>
</comment>
<dbReference type="EMBL" id="CM046393">
    <property type="protein sequence ID" value="KAI8550845.1"/>
    <property type="molecule type" value="Genomic_DNA"/>
</dbReference>
<name>A0ACC0NC91_RHOML</name>
<accession>A0ACC0NC91</accession>
<evidence type="ECO:0000313" key="1">
    <source>
        <dbReference type="EMBL" id="KAI8550845.1"/>
    </source>
</evidence>
<sequence length="372" mass="41817">MSLVEDQIGTPAHMYHVLGAVGLPQLWTKLRCILFFESNYVYNGTKLNFLKEGILGECSVIDSPQNLDYVVEAGQRGISNRGMQRIRISSLSVLTVVYKRLTGIELFSKLGDSIEGKVPGIYITQFISTSQSGQILLNQKVKPPVAWNSLSSVLDNSVGGGRVRSASYLAFSFTAVVIIEWCKGAVSTWGGFQKQHRQLYKDRNDLGRSKEAVRPAGTYYVLPYRRYERCSEIMSLSFDPFECHDHYVKIVISNSLSVNNHSDSQNIKLCVISILHLILQHVLWPFLLKMIIPQEYKWFAAIAAAEEMKKAEDPAGDLWQHCTMYGGLINARFKSQDHGVKSAPPHSTIEKTFGGNHITTTTQFGIWLSMMR</sequence>
<gene>
    <name evidence="1" type="ORF">RHMOL_Rhmol06G0138900</name>
</gene>
<protein>
    <submittedName>
        <fullName evidence="1">Uncharacterized protein</fullName>
    </submittedName>
</protein>
<dbReference type="Proteomes" id="UP001062846">
    <property type="component" value="Chromosome 6"/>
</dbReference>
<organism evidence="1 2">
    <name type="scientific">Rhododendron molle</name>
    <name type="common">Chinese azalea</name>
    <name type="synonym">Azalea mollis</name>
    <dbReference type="NCBI Taxonomy" id="49168"/>
    <lineage>
        <taxon>Eukaryota</taxon>
        <taxon>Viridiplantae</taxon>
        <taxon>Streptophyta</taxon>
        <taxon>Embryophyta</taxon>
        <taxon>Tracheophyta</taxon>
        <taxon>Spermatophyta</taxon>
        <taxon>Magnoliopsida</taxon>
        <taxon>eudicotyledons</taxon>
        <taxon>Gunneridae</taxon>
        <taxon>Pentapetalae</taxon>
        <taxon>asterids</taxon>
        <taxon>Ericales</taxon>
        <taxon>Ericaceae</taxon>
        <taxon>Ericoideae</taxon>
        <taxon>Rhodoreae</taxon>
        <taxon>Rhododendron</taxon>
    </lineage>
</organism>
<proteinExistence type="predicted"/>
<reference evidence="1" key="1">
    <citation type="submission" date="2022-02" db="EMBL/GenBank/DDBJ databases">
        <title>Plant Genome Project.</title>
        <authorList>
            <person name="Zhang R.-G."/>
        </authorList>
    </citation>
    <scope>NUCLEOTIDE SEQUENCE</scope>
    <source>
        <strain evidence="1">AT1</strain>
    </source>
</reference>
<evidence type="ECO:0000313" key="2">
    <source>
        <dbReference type="Proteomes" id="UP001062846"/>
    </source>
</evidence>
<keyword evidence="2" id="KW-1185">Reference proteome</keyword>